<reference evidence="3" key="2">
    <citation type="journal article" date="2014" name="ISME J.">
        <title>Microbial stratification in low pH oxic and suboxic macroscopic growths along an acid mine drainage.</title>
        <authorList>
            <person name="Mendez-Garcia C."/>
            <person name="Mesa V."/>
            <person name="Sprenger R.R."/>
            <person name="Richter M."/>
            <person name="Diez M.S."/>
            <person name="Solano J."/>
            <person name="Bargiela R."/>
            <person name="Golyshina O.V."/>
            <person name="Manteca A."/>
            <person name="Ramos J.L."/>
            <person name="Gallego J.R."/>
            <person name="Llorente I."/>
            <person name="Martins Dos Santos V.A."/>
            <person name="Jensen O.N."/>
            <person name="Pelaez A.I."/>
            <person name="Sanchez J."/>
            <person name="Ferrer M."/>
        </authorList>
    </citation>
    <scope>NUCLEOTIDE SEQUENCE</scope>
</reference>
<dbReference type="GO" id="GO:0006167">
    <property type="term" value="P:AMP biosynthetic process"/>
    <property type="evidence" value="ECO:0007669"/>
    <property type="project" value="TreeGrafter"/>
</dbReference>
<dbReference type="Gene3D" id="3.90.79.10">
    <property type="entry name" value="Nucleoside Triphosphate Pyrophosphohydrolase"/>
    <property type="match status" value="1"/>
</dbReference>
<dbReference type="PRINTS" id="PR00502">
    <property type="entry name" value="NUDIXFAMILY"/>
</dbReference>
<dbReference type="Pfam" id="PF00293">
    <property type="entry name" value="NUDIX"/>
    <property type="match status" value="1"/>
</dbReference>
<dbReference type="PANTHER" id="PTHR21340">
    <property type="entry name" value="DIADENOSINE 5,5-P1,P4-TETRAPHOSPHATE PYROPHOSPHOHYDROLASE MUTT"/>
    <property type="match status" value="1"/>
</dbReference>
<accession>T1CYI9</accession>
<gene>
    <name evidence="3" type="ORF">B1B_02709</name>
</gene>
<dbReference type="PROSITE" id="PS00893">
    <property type="entry name" value="NUDIX_BOX"/>
    <property type="match status" value="1"/>
</dbReference>
<dbReference type="SUPFAM" id="SSF55811">
    <property type="entry name" value="Nudix"/>
    <property type="match status" value="1"/>
</dbReference>
<dbReference type="CDD" id="cd03673">
    <property type="entry name" value="NUDIX_Ap6A_hydrolase"/>
    <property type="match status" value="1"/>
</dbReference>
<dbReference type="InterPro" id="IPR051325">
    <property type="entry name" value="Nudix_hydrolase_domain"/>
</dbReference>
<organism evidence="3">
    <name type="scientific">mine drainage metagenome</name>
    <dbReference type="NCBI Taxonomy" id="410659"/>
    <lineage>
        <taxon>unclassified sequences</taxon>
        <taxon>metagenomes</taxon>
        <taxon>ecological metagenomes</taxon>
    </lineage>
</organism>
<keyword evidence="1 3" id="KW-0378">Hydrolase</keyword>
<evidence type="ECO:0000256" key="1">
    <source>
        <dbReference type="ARBA" id="ARBA00022801"/>
    </source>
</evidence>
<comment type="caution">
    <text evidence="3">The sequence shown here is derived from an EMBL/GenBank/DDBJ whole genome shotgun (WGS) entry which is preliminary data.</text>
</comment>
<dbReference type="AlphaFoldDB" id="T1CYI9"/>
<evidence type="ECO:0000313" key="3">
    <source>
        <dbReference type="EMBL" id="EQD74374.1"/>
    </source>
</evidence>
<dbReference type="InterPro" id="IPR020476">
    <property type="entry name" value="Nudix_hydrolase"/>
</dbReference>
<dbReference type="InterPro" id="IPR015797">
    <property type="entry name" value="NUDIX_hydrolase-like_dom_sf"/>
</dbReference>
<feature type="domain" description="Nudix hydrolase" evidence="2">
    <location>
        <begin position="21"/>
        <end position="152"/>
    </location>
</feature>
<sequence length="161" mass="17683">MVPAAPVSAPDRRYRPDRPIVAEIAGGVVVVQAGTGRICLLHYAAEDRWGLPKGHVDPGESLGGAALREVREETGLSAVTLGPEVADVHYRFFDGRRGLNVYKIAVYFLGRTEETELRTEPIFDRAEWVDWATARSRLPFDTDREVLDAAARAGVSMARPP</sequence>
<dbReference type="EMBL" id="AUZY01001626">
    <property type="protein sequence ID" value="EQD74374.1"/>
    <property type="molecule type" value="Genomic_DNA"/>
</dbReference>
<name>T1CYI9_9ZZZZ</name>
<proteinExistence type="predicted"/>
<dbReference type="GO" id="GO:0004081">
    <property type="term" value="F:bis(5'-nucleosyl)-tetraphosphatase (asymmetrical) activity"/>
    <property type="evidence" value="ECO:0007669"/>
    <property type="project" value="TreeGrafter"/>
</dbReference>
<dbReference type="PANTHER" id="PTHR21340:SF0">
    <property type="entry name" value="BIS(5'-NUCLEOSYL)-TETRAPHOSPHATASE [ASYMMETRICAL]"/>
    <property type="match status" value="1"/>
</dbReference>
<dbReference type="GO" id="GO:0006754">
    <property type="term" value="P:ATP biosynthetic process"/>
    <property type="evidence" value="ECO:0007669"/>
    <property type="project" value="TreeGrafter"/>
</dbReference>
<protein>
    <submittedName>
        <fullName evidence="3">NUDIX hydrolase, core domain protein</fullName>
    </submittedName>
</protein>
<dbReference type="InterPro" id="IPR020084">
    <property type="entry name" value="NUDIX_hydrolase_CS"/>
</dbReference>
<reference evidence="3" key="1">
    <citation type="submission" date="2013-08" db="EMBL/GenBank/DDBJ databases">
        <authorList>
            <person name="Mendez C."/>
            <person name="Richter M."/>
            <person name="Ferrer M."/>
            <person name="Sanchez J."/>
        </authorList>
    </citation>
    <scope>NUCLEOTIDE SEQUENCE</scope>
</reference>
<evidence type="ECO:0000259" key="2">
    <source>
        <dbReference type="PROSITE" id="PS51462"/>
    </source>
</evidence>
<dbReference type="InterPro" id="IPR000086">
    <property type="entry name" value="NUDIX_hydrolase_dom"/>
</dbReference>
<dbReference type="PROSITE" id="PS51462">
    <property type="entry name" value="NUDIX"/>
    <property type="match status" value="1"/>
</dbReference>